<evidence type="ECO:0000313" key="13">
    <source>
        <dbReference type="EMBL" id="CAA9295596.1"/>
    </source>
</evidence>
<gene>
    <name evidence="13" type="ORF">AVDCRST_MAG40-24</name>
</gene>
<dbReference type="PANTHER" id="PTHR10091">
    <property type="entry name" value="ALDOSE-1-EPIMERASE"/>
    <property type="match status" value="1"/>
</dbReference>
<evidence type="ECO:0000256" key="5">
    <source>
        <dbReference type="ARBA" id="ARBA00022490"/>
    </source>
</evidence>
<evidence type="ECO:0000256" key="10">
    <source>
        <dbReference type="PIRSR" id="PIRSR005096-1"/>
    </source>
</evidence>
<dbReference type="UniPathway" id="UPA00242"/>
<comment type="subcellular location">
    <subcellularLocation>
        <location evidence="1">Cytoplasm</location>
    </subcellularLocation>
</comment>
<feature type="binding site" evidence="12">
    <location>
        <begin position="78"/>
        <end position="79"/>
    </location>
    <ligand>
        <name>beta-D-galactose</name>
        <dbReference type="ChEBI" id="CHEBI:27667"/>
    </ligand>
</feature>
<dbReference type="EMBL" id="CADCTX010000006">
    <property type="protein sequence ID" value="CAA9295596.1"/>
    <property type="molecule type" value="Genomic_DNA"/>
</dbReference>
<dbReference type="SUPFAM" id="SSF74650">
    <property type="entry name" value="Galactose mutarotase-like"/>
    <property type="match status" value="1"/>
</dbReference>
<protein>
    <recommendedName>
        <fullName evidence="9">Aldose 1-epimerase</fullName>
        <ecNumber evidence="9">5.1.3.3</ecNumber>
    </recommendedName>
</protein>
<evidence type="ECO:0000256" key="12">
    <source>
        <dbReference type="PIRSR" id="PIRSR005096-3"/>
    </source>
</evidence>
<comment type="catalytic activity">
    <reaction evidence="9">
        <text>alpha-D-glucose = beta-D-glucose</text>
        <dbReference type="Rhea" id="RHEA:10264"/>
        <dbReference type="ChEBI" id="CHEBI:15903"/>
        <dbReference type="ChEBI" id="CHEBI:17925"/>
        <dbReference type="EC" id="5.1.3.3"/>
    </reaction>
</comment>
<dbReference type="Pfam" id="PF01263">
    <property type="entry name" value="Aldose_epim"/>
    <property type="match status" value="1"/>
</dbReference>
<evidence type="ECO:0000256" key="6">
    <source>
        <dbReference type="ARBA" id="ARBA00022553"/>
    </source>
</evidence>
<accession>A0A6J4K4W8</accession>
<dbReference type="AlphaFoldDB" id="A0A6J4K4W8"/>
<dbReference type="Gene3D" id="2.70.98.10">
    <property type="match status" value="1"/>
</dbReference>
<organism evidence="13">
    <name type="scientific">uncultured Gemmatimonadaceae bacterium</name>
    <dbReference type="NCBI Taxonomy" id="246130"/>
    <lineage>
        <taxon>Bacteria</taxon>
        <taxon>Pseudomonadati</taxon>
        <taxon>Gemmatimonadota</taxon>
        <taxon>Gemmatimonadia</taxon>
        <taxon>Gemmatimonadales</taxon>
        <taxon>Gemmatimonadaceae</taxon>
        <taxon>environmental samples</taxon>
    </lineage>
</organism>
<name>A0A6J4K4W8_9BACT</name>
<comment type="similarity">
    <text evidence="3 9">Belongs to the aldose epimerase family.</text>
</comment>
<dbReference type="GO" id="GO:0004034">
    <property type="term" value="F:aldose 1-epimerase activity"/>
    <property type="evidence" value="ECO:0007669"/>
    <property type="project" value="UniProtKB-EC"/>
</dbReference>
<dbReference type="CDD" id="cd09019">
    <property type="entry name" value="galactose_mutarotase_like"/>
    <property type="match status" value="1"/>
</dbReference>
<evidence type="ECO:0000256" key="3">
    <source>
        <dbReference type="ARBA" id="ARBA00006206"/>
    </source>
</evidence>
<evidence type="ECO:0000256" key="1">
    <source>
        <dbReference type="ARBA" id="ARBA00004496"/>
    </source>
</evidence>
<evidence type="ECO:0000256" key="2">
    <source>
        <dbReference type="ARBA" id="ARBA00005028"/>
    </source>
</evidence>
<sequence length="352" mass="37698">MTRADFGRLPDGRAVELFTLTNARGVEVRAMTYGAIITALRTPDRAGRLDDVVLGFDSLAGYLGESPYFGAVVGRYANRIAQGRFALDGASYQLARNNGPNSLHGGERGFDKVLWAAEPFEGDGGAGVRLRYTSPDGEEGYPGTVAVRVTYTLTPRDELVVEYDATTDRATPLNLSQHSYWNLHGAGRGTILDHLLTLDAAAFTPVDATLIPTGEIAPVAGTPFDFRAPTAVGARIDAPHPQLGFAGGYDHNWVLDRAGQSGLAHAARVVDPTTGRTLDVSTTEPGIQFYAGNFLDGTLMGKNGRAYPLRSGLCLETQHFPDSPNHPTFPTTILRPGEAFRSRTVFAFGVDG</sequence>
<dbReference type="GO" id="GO:0033499">
    <property type="term" value="P:galactose catabolic process via UDP-galactose, Leloir pathway"/>
    <property type="evidence" value="ECO:0007669"/>
    <property type="project" value="TreeGrafter"/>
</dbReference>
<reference evidence="13" key="1">
    <citation type="submission" date="2020-02" db="EMBL/GenBank/DDBJ databases">
        <authorList>
            <person name="Meier V. D."/>
        </authorList>
    </citation>
    <scope>NUCLEOTIDE SEQUENCE</scope>
    <source>
        <strain evidence="13">AVDCRST_MAG40</strain>
    </source>
</reference>
<dbReference type="GO" id="GO:0006006">
    <property type="term" value="P:glucose metabolic process"/>
    <property type="evidence" value="ECO:0007669"/>
    <property type="project" value="TreeGrafter"/>
</dbReference>
<evidence type="ECO:0000256" key="7">
    <source>
        <dbReference type="ARBA" id="ARBA00023235"/>
    </source>
</evidence>
<dbReference type="FunFam" id="2.70.98.10:FF:000003">
    <property type="entry name" value="Aldose 1-epimerase"/>
    <property type="match status" value="1"/>
</dbReference>
<evidence type="ECO:0000256" key="9">
    <source>
        <dbReference type="PIRNR" id="PIRNR005096"/>
    </source>
</evidence>
<feature type="active site" description="Proton acceptor" evidence="10">
    <location>
        <position position="316"/>
    </location>
</feature>
<keyword evidence="8 9" id="KW-0119">Carbohydrate metabolism</keyword>
<comment type="subunit">
    <text evidence="4">Monomer.</text>
</comment>
<evidence type="ECO:0000256" key="4">
    <source>
        <dbReference type="ARBA" id="ARBA00011245"/>
    </source>
</evidence>
<comment type="pathway">
    <text evidence="2 9">Carbohydrate metabolism; hexose metabolism.</text>
</comment>
<dbReference type="NCBIfam" id="NF008277">
    <property type="entry name" value="PRK11055.1"/>
    <property type="match status" value="1"/>
</dbReference>
<dbReference type="PIRSF" id="PIRSF005096">
    <property type="entry name" value="GALM"/>
    <property type="match status" value="1"/>
</dbReference>
<keyword evidence="7 9" id="KW-0413">Isomerase</keyword>
<dbReference type="EC" id="5.1.3.3" evidence="9"/>
<dbReference type="InterPro" id="IPR011013">
    <property type="entry name" value="Gal_mutarotase_sf_dom"/>
</dbReference>
<dbReference type="InterPro" id="IPR014718">
    <property type="entry name" value="GH-type_carb-bd"/>
</dbReference>
<feature type="active site" description="Proton donor" evidence="10">
    <location>
        <position position="178"/>
    </location>
</feature>
<dbReference type="InterPro" id="IPR015443">
    <property type="entry name" value="Aldose_1-epimerase"/>
</dbReference>
<evidence type="ECO:0000256" key="8">
    <source>
        <dbReference type="ARBA" id="ARBA00023277"/>
    </source>
</evidence>
<feature type="binding site" evidence="11">
    <location>
        <position position="250"/>
    </location>
    <ligand>
        <name>beta-D-galactose</name>
        <dbReference type="ChEBI" id="CHEBI:27667"/>
    </ligand>
</feature>
<evidence type="ECO:0000256" key="11">
    <source>
        <dbReference type="PIRSR" id="PIRSR005096-2"/>
    </source>
</evidence>
<dbReference type="GO" id="GO:0005737">
    <property type="term" value="C:cytoplasm"/>
    <property type="evidence" value="ECO:0007669"/>
    <property type="project" value="UniProtKB-SubCell"/>
</dbReference>
<dbReference type="InterPro" id="IPR047215">
    <property type="entry name" value="Galactose_mutarotase-like"/>
</dbReference>
<dbReference type="InterPro" id="IPR008183">
    <property type="entry name" value="Aldose_1/G6P_1-epimerase"/>
</dbReference>
<dbReference type="PANTHER" id="PTHR10091:SF0">
    <property type="entry name" value="GALACTOSE MUTAROTASE"/>
    <property type="match status" value="1"/>
</dbReference>
<proteinExistence type="inferred from homology"/>
<feature type="binding site" evidence="12">
    <location>
        <begin position="178"/>
        <end position="180"/>
    </location>
    <ligand>
        <name>beta-D-galactose</name>
        <dbReference type="ChEBI" id="CHEBI:27667"/>
    </ligand>
</feature>
<keyword evidence="6" id="KW-0597">Phosphoprotein</keyword>
<dbReference type="GO" id="GO:0030246">
    <property type="term" value="F:carbohydrate binding"/>
    <property type="evidence" value="ECO:0007669"/>
    <property type="project" value="InterPro"/>
</dbReference>
<keyword evidence="5" id="KW-0963">Cytoplasm</keyword>